<protein>
    <submittedName>
        <fullName evidence="1">Uncharacterized protein</fullName>
    </submittedName>
</protein>
<evidence type="ECO:0000313" key="1">
    <source>
        <dbReference type="EMBL" id="SIS72119.1"/>
    </source>
</evidence>
<accession>A0A1N7LE52</accession>
<organism evidence="1 2">
    <name type="scientific">Chryseobacterium gambrini</name>
    <dbReference type="NCBI Taxonomy" id="373672"/>
    <lineage>
        <taxon>Bacteria</taxon>
        <taxon>Pseudomonadati</taxon>
        <taxon>Bacteroidota</taxon>
        <taxon>Flavobacteriia</taxon>
        <taxon>Flavobacteriales</taxon>
        <taxon>Weeksellaceae</taxon>
        <taxon>Chryseobacterium group</taxon>
        <taxon>Chryseobacterium</taxon>
    </lineage>
</organism>
<dbReference type="RefSeq" id="WP_027380866.1">
    <property type="nucleotide sequence ID" value="NZ_FTOV01000002.1"/>
</dbReference>
<dbReference type="Proteomes" id="UP000185781">
    <property type="component" value="Unassembled WGS sequence"/>
</dbReference>
<sequence>MTLTFEELKFLILDKQRKAEINQLFHLYVKAESYGDILRIVKSEGNFKWIFKNGFREMLQYFPVEELENEGFYDREVTIRDSSTDIIILSNGTLNLTQTGNKRCKVICDAARLNIELNDNSMAEIESFERSVVLLTTNSYSYGYITARDQSQITITGNERSTIFLNGLGYSVTNADLQPESFINSVLSGDAVLNINSENYFAKQNDKSKINA</sequence>
<dbReference type="OrthoDB" id="1258509at2"/>
<evidence type="ECO:0000313" key="2">
    <source>
        <dbReference type="Proteomes" id="UP000185781"/>
    </source>
</evidence>
<gene>
    <name evidence="1" type="ORF">SAMN05421785_102175</name>
</gene>
<proteinExistence type="predicted"/>
<dbReference type="STRING" id="373672.SAMN05421785_102175"/>
<reference evidence="1 2" key="1">
    <citation type="submission" date="2017-01" db="EMBL/GenBank/DDBJ databases">
        <authorList>
            <person name="Mah S.A."/>
            <person name="Swanson W.J."/>
            <person name="Moy G.W."/>
            <person name="Vacquier V.D."/>
        </authorList>
    </citation>
    <scope>NUCLEOTIDE SEQUENCE [LARGE SCALE GENOMIC DNA]</scope>
    <source>
        <strain evidence="1 2">DSM 18014</strain>
    </source>
</reference>
<dbReference type="AlphaFoldDB" id="A0A1N7LE52"/>
<name>A0A1N7LE52_9FLAO</name>
<dbReference type="EMBL" id="FTOV01000002">
    <property type="protein sequence ID" value="SIS72119.1"/>
    <property type="molecule type" value="Genomic_DNA"/>
</dbReference>